<evidence type="ECO:0000256" key="5">
    <source>
        <dbReference type="ARBA" id="ARBA00022714"/>
    </source>
</evidence>
<keyword evidence="9" id="KW-0408">Iron</keyword>
<dbReference type="InterPro" id="IPR013352">
    <property type="entry name" value="Fe_hydrogenase_subset"/>
</dbReference>
<dbReference type="CDD" id="cd00207">
    <property type="entry name" value="fer2"/>
    <property type="match status" value="1"/>
</dbReference>
<dbReference type="InterPro" id="IPR004108">
    <property type="entry name" value="Fe_hydrogenase_lsu_C"/>
</dbReference>
<dbReference type="Proteomes" id="UP000001551">
    <property type="component" value="Chromosome"/>
</dbReference>
<dbReference type="PROSITE" id="PS51839">
    <property type="entry name" value="4FE4S_HC3"/>
    <property type="match status" value="1"/>
</dbReference>
<dbReference type="PANTHER" id="PTHR11615">
    <property type="entry name" value="NITRATE, FORMATE, IRON DEHYDROGENASE"/>
    <property type="match status" value="1"/>
</dbReference>
<dbReference type="SUPFAM" id="SSF54862">
    <property type="entry name" value="4Fe-4S ferredoxins"/>
    <property type="match status" value="1"/>
</dbReference>
<feature type="domain" description="4Fe-4S ferredoxin-type" evidence="15">
    <location>
        <begin position="179"/>
        <end position="208"/>
    </location>
</feature>
<feature type="domain" description="4Fe-4S His(Cys)3-ligated-type" evidence="16">
    <location>
        <begin position="78"/>
        <end position="117"/>
    </location>
</feature>
<dbReference type="NCBIfam" id="TIGR02512">
    <property type="entry name" value="FeFe_hydrog_A"/>
    <property type="match status" value="1"/>
</dbReference>
<name>E6U4S1_ETHHY</name>
<keyword evidence="10" id="KW-0411">Iron-sulfur</keyword>
<evidence type="ECO:0000256" key="3">
    <source>
        <dbReference type="ARBA" id="ARBA00005404"/>
    </source>
</evidence>
<dbReference type="InterPro" id="IPR036991">
    <property type="entry name" value="Fe_hydrogenase_ssu_sf"/>
</dbReference>
<comment type="similarity">
    <text evidence="3">Belongs to the complex I 75 kDa subunit family.</text>
</comment>
<feature type="domain" description="2Fe-2S ferredoxin-type" evidence="14">
    <location>
        <begin position="1"/>
        <end position="78"/>
    </location>
</feature>
<dbReference type="Pfam" id="PF02256">
    <property type="entry name" value="Fe_hyd_SSU"/>
    <property type="match status" value="1"/>
</dbReference>
<comment type="subcellular location">
    <subcellularLocation>
        <location evidence="2">Membrane</location>
    </subcellularLocation>
</comment>
<dbReference type="GO" id="GO:0042773">
    <property type="term" value="P:ATP synthesis coupled electron transport"/>
    <property type="evidence" value="ECO:0007669"/>
    <property type="project" value="InterPro"/>
</dbReference>
<dbReference type="Gene3D" id="3.30.70.20">
    <property type="match status" value="1"/>
</dbReference>
<evidence type="ECO:0000259" key="14">
    <source>
        <dbReference type="PROSITE" id="PS51085"/>
    </source>
</evidence>
<dbReference type="Gene3D" id="3.40.950.10">
    <property type="entry name" value="Fe-only Hydrogenase (Larger Subunit), Chain L, domain 3"/>
    <property type="match status" value="1"/>
</dbReference>
<keyword evidence="6" id="KW-0479">Metal-binding</keyword>
<dbReference type="InterPro" id="IPR003149">
    <property type="entry name" value="Fe_hydrogenase_ssu"/>
</dbReference>
<dbReference type="GO" id="GO:0008901">
    <property type="term" value="F:ferredoxin hydrogenase activity"/>
    <property type="evidence" value="ECO:0007669"/>
    <property type="project" value="InterPro"/>
</dbReference>
<dbReference type="KEGG" id="eha:Ethha_2293"/>
<dbReference type="eggNOG" id="COG3383">
    <property type="taxonomic scope" value="Bacteria"/>
</dbReference>
<evidence type="ECO:0000256" key="10">
    <source>
        <dbReference type="ARBA" id="ARBA00023014"/>
    </source>
</evidence>
<keyword evidence="8" id="KW-1278">Translocase</keyword>
<evidence type="ECO:0000259" key="16">
    <source>
        <dbReference type="PROSITE" id="PS51839"/>
    </source>
</evidence>
<dbReference type="STRING" id="663278.Ethha_2293"/>
<reference evidence="17 18" key="1">
    <citation type="submission" date="2010-12" db="EMBL/GenBank/DDBJ databases">
        <title>Complete sequence of Ethanoligenens harbinense YUAN-3.</title>
        <authorList>
            <person name="Lucas S."/>
            <person name="Copeland A."/>
            <person name="Lapidus A."/>
            <person name="Cheng J.-F."/>
            <person name="Bruce D."/>
            <person name="Goodwin L."/>
            <person name="Pitluck S."/>
            <person name="Chertkov O."/>
            <person name="Misra M."/>
            <person name="Detter J.C."/>
            <person name="Han C."/>
            <person name="Tapia R."/>
            <person name="Land M."/>
            <person name="Hauser L."/>
            <person name="Jeffries C."/>
            <person name="Kyrpides N."/>
            <person name="Ivanova N."/>
            <person name="Mikhailova N."/>
            <person name="Wang A."/>
            <person name="Mouttaki H."/>
            <person name="He Z."/>
            <person name="Zhou J."/>
            <person name="Hemme C.L."/>
            <person name="Woyke T."/>
        </authorList>
    </citation>
    <scope>NUCLEOTIDE SEQUENCE [LARGE SCALE GENOMIC DNA]</scope>
    <source>
        <strain evidence="18">DSM 18485 / JCM 12961 / CGMCC 1.5033 / YUAN-3</strain>
    </source>
</reference>
<dbReference type="RefSeq" id="WP_013486154.1">
    <property type="nucleotide sequence ID" value="NC_014828.1"/>
</dbReference>
<evidence type="ECO:0000256" key="6">
    <source>
        <dbReference type="ARBA" id="ARBA00022723"/>
    </source>
</evidence>
<dbReference type="FunFam" id="3.10.20.740:FF:000004">
    <property type="entry name" value="NADH-quinone oxidoreductase"/>
    <property type="match status" value="1"/>
</dbReference>
<dbReference type="SMART" id="SM00902">
    <property type="entry name" value="Fe_hyd_SSU"/>
    <property type="match status" value="1"/>
</dbReference>
<gene>
    <name evidence="17" type="ordered locus">Ethha_2293</name>
</gene>
<dbReference type="InterPro" id="IPR019574">
    <property type="entry name" value="NADH_UbQ_OxRdtase_Gsu_4Fe4S-bd"/>
</dbReference>
<dbReference type="SUPFAM" id="SSF53920">
    <property type="entry name" value="Fe-only hydrogenase"/>
    <property type="match status" value="1"/>
</dbReference>
<dbReference type="GO" id="GO:0008137">
    <property type="term" value="F:NADH dehydrogenase (ubiquinone) activity"/>
    <property type="evidence" value="ECO:0007669"/>
    <property type="project" value="InterPro"/>
</dbReference>
<dbReference type="InterPro" id="IPR049830">
    <property type="entry name" value="HndD"/>
</dbReference>
<keyword evidence="5" id="KW-0001">2Fe-2S</keyword>
<proteinExistence type="inferred from homology"/>
<dbReference type="GO" id="GO:0051539">
    <property type="term" value="F:4 iron, 4 sulfur cluster binding"/>
    <property type="evidence" value="ECO:0007669"/>
    <property type="project" value="UniProtKB-KW"/>
</dbReference>
<dbReference type="SMART" id="SM00929">
    <property type="entry name" value="NADH-G_4Fe-4S_3"/>
    <property type="match status" value="1"/>
</dbReference>
<dbReference type="InterPro" id="IPR001041">
    <property type="entry name" value="2Fe-2S_ferredoxin-type"/>
</dbReference>
<dbReference type="Gene3D" id="3.10.20.740">
    <property type="match status" value="1"/>
</dbReference>
<dbReference type="SUPFAM" id="SSF54292">
    <property type="entry name" value="2Fe-2S ferredoxin-like"/>
    <property type="match status" value="1"/>
</dbReference>
<evidence type="ECO:0000256" key="7">
    <source>
        <dbReference type="ARBA" id="ARBA00022737"/>
    </source>
</evidence>
<evidence type="ECO:0000256" key="9">
    <source>
        <dbReference type="ARBA" id="ARBA00023004"/>
    </source>
</evidence>
<dbReference type="eggNOG" id="COG4624">
    <property type="taxonomic scope" value="Bacteria"/>
</dbReference>
<sequence>MVNVTINGTPVQAGEDTTILEAAASAGIHIPTLCYLKGLNEIGACRVCLVEIEGIEKLVTACGNKVAEGMVISTNSPRVREARRTNVELILSQHDCYCASCARSGNCNLQSLSNDLGILDLPYRREMPVSEWNKSFPLIRDFSKCIKCMRCVQVCDKIQDMNIWDIANTGSRTTVDVSQNRKMEESDCTLCGQCITHCPVGALRERDDTDKAFAALADPDTITVVQIAPAVRAAWGESLGLPREQATAKRLVAALRKIGFRYIFDTTFSADLTIMEEGSEFLAKLRNRENETFPMFTSCCPGWVRFLKSQYPDMVRQLSTAKSPQQMFGAITKSYYAKLLDVEPERICSISVMPCLAKKQEAALPTMDTAGAGPDVDIVLTTREIDRMIRAEDIHPGELPEEEFDQPLGVGSGAGVIFGATGGVMEAALRSAYYLVTGKNPEPDAFGNVRGMDGWKEAAIDIAGTTVRVAVASGLGNARRLVEALRKGDVQYDFVEIMACPGGCSGGGGQPIAEGEERAGVRAETLYGLDNISALRFSHENPSIVQVYRDYLDKPLSHRAHELLHTAHDAWEMPGAAAKK</sequence>
<keyword evidence="18" id="KW-1185">Reference proteome</keyword>
<dbReference type="Gene3D" id="3.40.50.1780">
    <property type="match status" value="1"/>
</dbReference>
<keyword evidence="4" id="KW-0004">4Fe-4S</keyword>
<dbReference type="NCBIfam" id="NF040763">
    <property type="entry name" value="FeFe_hydrog_A6"/>
    <property type="match status" value="1"/>
</dbReference>
<evidence type="ECO:0000256" key="8">
    <source>
        <dbReference type="ARBA" id="ARBA00022967"/>
    </source>
</evidence>
<dbReference type="SMR" id="E6U4S1"/>
<dbReference type="GO" id="GO:0051537">
    <property type="term" value="F:2 iron, 2 sulfur cluster binding"/>
    <property type="evidence" value="ECO:0007669"/>
    <property type="project" value="UniProtKB-KW"/>
</dbReference>
<comment type="cofactor">
    <cofactor evidence="13">
        <name>[2Fe-2S] cluster</name>
        <dbReference type="ChEBI" id="CHEBI:190135"/>
    </cofactor>
</comment>
<dbReference type="PROSITE" id="PS00641">
    <property type="entry name" value="COMPLEX1_75K_1"/>
    <property type="match status" value="1"/>
</dbReference>
<dbReference type="GO" id="GO:0005506">
    <property type="term" value="F:iron ion binding"/>
    <property type="evidence" value="ECO:0007669"/>
    <property type="project" value="InterPro"/>
</dbReference>
<evidence type="ECO:0000256" key="4">
    <source>
        <dbReference type="ARBA" id="ARBA00022485"/>
    </source>
</evidence>
<dbReference type="PROSITE" id="PS51085">
    <property type="entry name" value="2FE2S_FER_2"/>
    <property type="match status" value="1"/>
</dbReference>
<keyword evidence="12" id="KW-0472">Membrane</keyword>
<keyword evidence="11" id="KW-0520">NAD</keyword>
<evidence type="ECO:0000313" key="18">
    <source>
        <dbReference type="Proteomes" id="UP000001551"/>
    </source>
</evidence>
<dbReference type="Pfam" id="PF10588">
    <property type="entry name" value="NADH-G_4Fe-4S_3"/>
    <property type="match status" value="1"/>
</dbReference>
<feature type="domain" description="4Fe-4S ferredoxin-type" evidence="15">
    <location>
        <begin position="136"/>
        <end position="166"/>
    </location>
</feature>
<organism evidence="17 18">
    <name type="scientific">Ethanoligenens harbinense (strain DSM 18485 / JCM 12961 / CGMCC 1.5033 / YUAN-3)</name>
    <dbReference type="NCBI Taxonomy" id="663278"/>
    <lineage>
        <taxon>Bacteria</taxon>
        <taxon>Bacillati</taxon>
        <taxon>Bacillota</taxon>
        <taxon>Clostridia</taxon>
        <taxon>Eubacteriales</taxon>
        <taxon>Oscillospiraceae</taxon>
        <taxon>Ethanoligenens</taxon>
    </lineage>
</organism>
<dbReference type="InterPro" id="IPR017896">
    <property type="entry name" value="4Fe4S_Fe-S-bd"/>
</dbReference>
<dbReference type="GO" id="GO:0016020">
    <property type="term" value="C:membrane"/>
    <property type="evidence" value="ECO:0007669"/>
    <property type="project" value="UniProtKB-SubCell"/>
</dbReference>
<dbReference type="PROSITE" id="PS00198">
    <property type="entry name" value="4FE4S_FER_1"/>
    <property type="match status" value="1"/>
</dbReference>
<dbReference type="InterPro" id="IPR009016">
    <property type="entry name" value="Fe_hydrogenase"/>
</dbReference>
<evidence type="ECO:0000256" key="1">
    <source>
        <dbReference type="ARBA" id="ARBA00001966"/>
    </source>
</evidence>
<evidence type="ECO:0000259" key="15">
    <source>
        <dbReference type="PROSITE" id="PS51379"/>
    </source>
</evidence>
<dbReference type="HOGENOM" id="CLU_018240_2_1_9"/>
<dbReference type="Gene3D" id="4.10.260.20">
    <property type="entry name" value="Iron hydrogenase, small subunit"/>
    <property type="match status" value="1"/>
</dbReference>
<dbReference type="Pfam" id="PF13510">
    <property type="entry name" value="Fer2_4"/>
    <property type="match status" value="1"/>
</dbReference>
<keyword evidence="7" id="KW-0677">Repeat</keyword>
<dbReference type="FunFam" id="3.30.70.20:FF:000035">
    <property type="entry name" value="Iron hydrogenase 1"/>
    <property type="match status" value="1"/>
</dbReference>
<dbReference type="PROSITE" id="PS51379">
    <property type="entry name" value="4FE4S_FER_2"/>
    <property type="match status" value="2"/>
</dbReference>
<dbReference type="InterPro" id="IPR000283">
    <property type="entry name" value="NADH_UbQ_OxRdtase_75kDa_su_CS"/>
</dbReference>
<dbReference type="InterPro" id="IPR050340">
    <property type="entry name" value="Cytosolic_Fe-S_CAF"/>
</dbReference>
<accession>E6U4S1</accession>
<dbReference type="EMBL" id="CP002400">
    <property type="protein sequence ID" value="ADU27806.1"/>
    <property type="molecule type" value="Genomic_DNA"/>
</dbReference>
<evidence type="ECO:0000256" key="13">
    <source>
        <dbReference type="ARBA" id="ARBA00034078"/>
    </source>
</evidence>
<evidence type="ECO:0000256" key="11">
    <source>
        <dbReference type="ARBA" id="ARBA00023027"/>
    </source>
</evidence>
<evidence type="ECO:0000313" key="17">
    <source>
        <dbReference type="EMBL" id="ADU27806.1"/>
    </source>
</evidence>
<dbReference type="Pfam" id="PF02906">
    <property type="entry name" value="Fe_hyd_lg_C"/>
    <property type="match status" value="1"/>
</dbReference>
<dbReference type="InterPro" id="IPR017900">
    <property type="entry name" value="4Fe4S_Fe_S_CS"/>
</dbReference>
<protein>
    <submittedName>
        <fullName evidence="17">Hydrogenase, Fe-only</fullName>
    </submittedName>
</protein>
<dbReference type="Pfam" id="PF12838">
    <property type="entry name" value="Fer4_7"/>
    <property type="match status" value="1"/>
</dbReference>
<comment type="cofactor">
    <cofactor evidence="1">
        <name>[4Fe-4S] cluster</name>
        <dbReference type="ChEBI" id="CHEBI:49883"/>
    </cofactor>
</comment>
<evidence type="ECO:0000256" key="2">
    <source>
        <dbReference type="ARBA" id="ARBA00004370"/>
    </source>
</evidence>
<evidence type="ECO:0000256" key="12">
    <source>
        <dbReference type="ARBA" id="ARBA00023136"/>
    </source>
</evidence>
<dbReference type="InterPro" id="IPR036010">
    <property type="entry name" value="2Fe-2S_ferredoxin-like_sf"/>
</dbReference>
<dbReference type="AlphaFoldDB" id="E6U4S1"/>